<dbReference type="PANTHER" id="PTHR33116:SF86">
    <property type="entry name" value="REVERSE TRANSCRIPTASE DOMAIN-CONTAINING PROTEIN"/>
    <property type="match status" value="1"/>
</dbReference>
<dbReference type="SUPFAM" id="SSF53098">
    <property type="entry name" value="Ribonuclease H-like"/>
    <property type="match status" value="1"/>
</dbReference>
<feature type="compositionally biased region" description="Polar residues" evidence="1">
    <location>
        <begin position="1"/>
        <end position="29"/>
    </location>
</feature>
<dbReference type="CDD" id="cd01650">
    <property type="entry name" value="RT_nLTR_like"/>
    <property type="match status" value="1"/>
</dbReference>
<accession>A0AA39VJ46</accession>
<dbReference type="EMBL" id="JAUESC010000382">
    <property type="protein sequence ID" value="KAK0587274.1"/>
    <property type="molecule type" value="Genomic_DNA"/>
</dbReference>
<feature type="domain" description="Reverse transcriptase" evidence="2">
    <location>
        <begin position="306"/>
        <end position="589"/>
    </location>
</feature>
<dbReference type="Proteomes" id="UP001168877">
    <property type="component" value="Unassembled WGS sequence"/>
</dbReference>
<reference evidence="3" key="2">
    <citation type="submission" date="2023-06" db="EMBL/GenBank/DDBJ databases">
        <authorList>
            <person name="Swenson N.G."/>
            <person name="Wegrzyn J.L."/>
            <person name="Mcevoy S.L."/>
        </authorList>
    </citation>
    <scope>NUCLEOTIDE SEQUENCE</scope>
    <source>
        <strain evidence="3">NS2018</strain>
        <tissue evidence="3">Leaf</tissue>
    </source>
</reference>
<evidence type="ECO:0000313" key="4">
    <source>
        <dbReference type="Proteomes" id="UP001168877"/>
    </source>
</evidence>
<protein>
    <recommendedName>
        <fullName evidence="2">Reverse transcriptase domain-containing protein</fullName>
    </recommendedName>
</protein>
<evidence type="ECO:0000256" key="1">
    <source>
        <dbReference type="SAM" id="MobiDB-lite"/>
    </source>
</evidence>
<feature type="region of interest" description="Disordered" evidence="1">
    <location>
        <begin position="1"/>
        <end position="73"/>
    </location>
</feature>
<evidence type="ECO:0000259" key="2">
    <source>
        <dbReference type="PROSITE" id="PS50878"/>
    </source>
</evidence>
<dbReference type="InterPro" id="IPR002156">
    <property type="entry name" value="RNaseH_domain"/>
</dbReference>
<dbReference type="PROSITE" id="PS50878">
    <property type="entry name" value="RT_POL"/>
    <property type="match status" value="1"/>
</dbReference>
<proteinExistence type="predicted"/>
<gene>
    <name evidence="3" type="ORF">LWI29_020326</name>
</gene>
<dbReference type="InterPro" id="IPR000477">
    <property type="entry name" value="RT_dom"/>
</dbReference>
<dbReference type="Pfam" id="PF13966">
    <property type="entry name" value="zf-RVT"/>
    <property type="match status" value="1"/>
</dbReference>
<organism evidence="3 4">
    <name type="scientific">Acer saccharum</name>
    <name type="common">Sugar maple</name>
    <dbReference type="NCBI Taxonomy" id="4024"/>
    <lineage>
        <taxon>Eukaryota</taxon>
        <taxon>Viridiplantae</taxon>
        <taxon>Streptophyta</taxon>
        <taxon>Embryophyta</taxon>
        <taxon>Tracheophyta</taxon>
        <taxon>Spermatophyta</taxon>
        <taxon>Magnoliopsida</taxon>
        <taxon>eudicotyledons</taxon>
        <taxon>Gunneridae</taxon>
        <taxon>Pentapetalae</taxon>
        <taxon>rosids</taxon>
        <taxon>malvids</taxon>
        <taxon>Sapindales</taxon>
        <taxon>Sapindaceae</taxon>
        <taxon>Hippocastanoideae</taxon>
        <taxon>Acereae</taxon>
        <taxon>Acer</taxon>
    </lineage>
</organism>
<reference evidence="3" key="1">
    <citation type="journal article" date="2022" name="Plant J.">
        <title>Strategies of tolerance reflected in two North American maple genomes.</title>
        <authorList>
            <person name="McEvoy S.L."/>
            <person name="Sezen U.U."/>
            <person name="Trouern-Trend A."/>
            <person name="McMahon S.M."/>
            <person name="Schaberg P.G."/>
            <person name="Yang J."/>
            <person name="Wegrzyn J.L."/>
            <person name="Swenson N.G."/>
        </authorList>
    </citation>
    <scope>NUCLEOTIDE SEQUENCE</scope>
    <source>
        <strain evidence="3">NS2018</strain>
    </source>
</reference>
<feature type="compositionally biased region" description="Basic and acidic residues" evidence="1">
    <location>
        <begin position="37"/>
        <end position="57"/>
    </location>
</feature>
<dbReference type="GO" id="GO:0004523">
    <property type="term" value="F:RNA-DNA hybrid ribonuclease activity"/>
    <property type="evidence" value="ECO:0007669"/>
    <property type="project" value="InterPro"/>
</dbReference>
<dbReference type="InterPro" id="IPR043502">
    <property type="entry name" value="DNA/RNA_pol_sf"/>
</dbReference>
<sequence length="1193" mass="132251">MRATNPPGQNRGLSQSRVQDVQSGSSNKATGPIINKDPARVENERISTQTKCREGREVGSLPHDQAMRSGAGPSVPVASAVVGDDRDGFFSFKSVASERVVVERVDRDVAVVNGPLVDVPLHGNYGDVNMKFKGVRDLREGGVDMSGIMMANGVKNSVMLNQNVCFHGAEGSASVSGGGVKKGKWKRWAREARKKRNFLNGLVDGSGTLRVGDSEMEGIISTYFSELFTSAQPSAQQMEVVLNSVESRLPLTLREELDRPFTAEEVRVALFQMPPDKSPGVDGFPADFFQRFWEVVGGDVTKLCLDCLNEGKSVEGINHSLLCLIPKVKSVERMTDIRPISLCNVVYKCISKSLANRLRTVLGFVIDDTQSAFISGRLITDNAMVGFECLHALRRKVNGKKRGFMSLKLDMSKAYDRVEWNFVEGMMRRLGFSENWISKIMNCVSTVSYSFILNGQIRGYIKPSRGLRQGDPLSPYLFLLCAQGLSSLISSAERCGDFAGFRCSRWGPKITHLFFADDSLLFTRATLAECSNLKRLLGFYSVASGQLVNFGKSAVCFSKQISGDSRNILAAVLGMEIVEQHDRYLGLPCVVGKNKRVVFDGIKERVWKKIQSWSTRFFSGGGREVLIKAVLQSIPVYSMNLFRLPKALISGLHSLCAKFWWGGNGPKRKMHWCSWETLCKAKWEGGLGFRDLGDFNKAMIAKQCWRIINNPNSLVSRVLKGCYFPETSLLDAKIGKVGYFLWKSLVWGRELISKGSRWRVGGGKTIRVYKDRWIPRVSTFKISSPPVLNENICVDFLKLADGSWNSVLVRNSFSEEEADAILGLPSGSFLEEDSLLWHYDISGSFSVRSGYWLARDVESRSGGSGLSSSVSWWKFLWRLRIPPKVKIFMWKAVNNWIPTAVNLISHGMKIDPWCKLCSSKAESSVHALWCCASLLRVRRGCLVGGHVKDFAPLSFFDFVLLCRAKVDVDYFEFLCIVWWRVWFIRNQVVHNLDGLADSDIIAWASSFIHAYRDSLALSSSSSVLQRVVPKWQAPPVGTYKINSDAAVDSRRKITGIGVVIRNNLGHVMACLCQSFPGVLQPPVAEAVAVLRGLRLALEAGLYPALLESDALSVVKMINERVIPCADIGIVLHDILVELGNPCFNSVSFVPRLANCVAHNLAKLALGSEGEFVWLEDCPLAVQSLVSGDCPSLL</sequence>
<dbReference type="Pfam" id="PF13456">
    <property type="entry name" value="RVT_3"/>
    <property type="match status" value="1"/>
</dbReference>
<dbReference type="Pfam" id="PF00078">
    <property type="entry name" value="RVT_1"/>
    <property type="match status" value="1"/>
</dbReference>
<dbReference type="SUPFAM" id="SSF56672">
    <property type="entry name" value="DNA/RNA polymerases"/>
    <property type="match status" value="1"/>
</dbReference>
<dbReference type="Gene3D" id="3.30.420.10">
    <property type="entry name" value="Ribonuclease H-like superfamily/Ribonuclease H"/>
    <property type="match status" value="1"/>
</dbReference>
<dbReference type="InterPro" id="IPR012337">
    <property type="entry name" value="RNaseH-like_sf"/>
</dbReference>
<name>A0AA39VJ46_ACESA</name>
<dbReference type="GO" id="GO:0003676">
    <property type="term" value="F:nucleic acid binding"/>
    <property type="evidence" value="ECO:0007669"/>
    <property type="project" value="InterPro"/>
</dbReference>
<dbReference type="AlphaFoldDB" id="A0AA39VJ46"/>
<dbReference type="PANTHER" id="PTHR33116">
    <property type="entry name" value="REVERSE TRANSCRIPTASE ZINC-BINDING DOMAIN-CONTAINING PROTEIN-RELATED-RELATED"/>
    <property type="match status" value="1"/>
</dbReference>
<comment type="caution">
    <text evidence="3">The sequence shown here is derived from an EMBL/GenBank/DDBJ whole genome shotgun (WGS) entry which is preliminary data.</text>
</comment>
<keyword evidence="4" id="KW-1185">Reference proteome</keyword>
<evidence type="ECO:0000313" key="3">
    <source>
        <dbReference type="EMBL" id="KAK0587274.1"/>
    </source>
</evidence>
<dbReference type="InterPro" id="IPR036397">
    <property type="entry name" value="RNaseH_sf"/>
</dbReference>
<dbReference type="CDD" id="cd06222">
    <property type="entry name" value="RNase_H_like"/>
    <property type="match status" value="1"/>
</dbReference>
<dbReference type="InterPro" id="IPR044730">
    <property type="entry name" value="RNase_H-like_dom_plant"/>
</dbReference>
<dbReference type="InterPro" id="IPR026960">
    <property type="entry name" value="RVT-Znf"/>
</dbReference>